<dbReference type="GO" id="GO:0000981">
    <property type="term" value="F:DNA-binding transcription factor activity, RNA polymerase II-specific"/>
    <property type="evidence" value="ECO:0007669"/>
    <property type="project" value="TreeGrafter"/>
</dbReference>
<dbReference type="InterPro" id="IPR003380">
    <property type="entry name" value="SKI/SNO/DAC"/>
</dbReference>
<feature type="domain" description="c-SKI SMAD4-binding" evidence="3">
    <location>
        <begin position="175"/>
        <end position="283"/>
    </location>
</feature>
<dbReference type="Gene3D" id="3.10.390.10">
    <property type="entry name" value="SAND domain-like"/>
    <property type="match status" value="1"/>
</dbReference>
<dbReference type="GO" id="GO:0005634">
    <property type="term" value="C:nucleus"/>
    <property type="evidence" value="ECO:0007669"/>
    <property type="project" value="TreeGrafter"/>
</dbReference>
<comment type="similarity">
    <text evidence="1">Belongs to the SKI family.</text>
</comment>
<dbReference type="InterPro" id="IPR014890">
    <property type="entry name" value="c-SKI_SMAD4-bd_dom"/>
</dbReference>
<dbReference type="SUPFAM" id="SSF63763">
    <property type="entry name" value="SAND domain-like"/>
    <property type="match status" value="1"/>
</dbReference>
<feature type="compositionally biased region" description="Polar residues" evidence="2">
    <location>
        <begin position="11"/>
        <end position="28"/>
    </location>
</feature>
<protein>
    <submittedName>
        <fullName evidence="5">C-SKI_SMAD_bind domain-containing protein</fullName>
    </submittedName>
</protein>
<dbReference type="InterPro" id="IPR023216">
    <property type="entry name" value="Tscrpt_reg_SKI_SnoN"/>
</dbReference>
<dbReference type="PANTHER" id="PTHR10005">
    <property type="entry name" value="SKI ONCOGENE-RELATED"/>
    <property type="match status" value="1"/>
</dbReference>
<name>A0A0N5B0C7_9BILA</name>
<proteinExistence type="inferred from homology"/>
<dbReference type="PANTHER" id="PTHR10005:SF25">
    <property type="entry name" value="SNO ONCOGENE, ISOFORM B"/>
    <property type="match status" value="1"/>
</dbReference>
<dbReference type="AlphaFoldDB" id="A0A0N5B0C7"/>
<evidence type="ECO:0000259" key="3">
    <source>
        <dbReference type="SMART" id="SM01046"/>
    </source>
</evidence>
<keyword evidence="4" id="KW-1185">Reference proteome</keyword>
<dbReference type="Pfam" id="PF08782">
    <property type="entry name" value="c-SKI_SMAD_bind"/>
    <property type="match status" value="1"/>
</dbReference>
<dbReference type="WBParaSite" id="SMUV_0001072801-mRNA-1">
    <property type="protein sequence ID" value="SMUV_0001072801-mRNA-1"/>
    <property type="gene ID" value="SMUV_0001072801"/>
</dbReference>
<feature type="region of interest" description="Disordered" evidence="2">
    <location>
        <begin position="1"/>
        <end position="32"/>
    </location>
</feature>
<dbReference type="InterPro" id="IPR037000">
    <property type="entry name" value="Ski_DNA-bd_sf"/>
</dbReference>
<dbReference type="GO" id="GO:0005667">
    <property type="term" value="C:transcription regulator complex"/>
    <property type="evidence" value="ECO:0007669"/>
    <property type="project" value="TreeGrafter"/>
</dbReference>
<evidence type="ECO:0000256" key="1">
    <source>
        <dbReference type="ARBA" id="ARBA00009513"/>
    </source>
</evidence>
<dbReference type="SUPFAM" id="SSF46955">
    <property type="entry name" value="Putative DNA-binding domain"/>
    <property type="match status" value="1"/>
</dbReference>
<dbReference type="STRING" id="451379.A0A0N5B0C7"/>
<reference evidence="5" key="1">
    <citation type="submission" date="2017-02" db="UniProtKB">
        <authorList>
            <consortium name="WormBaseParasite"/>
        </authorList>
    </citation>
    <scope>IDENTIFICATION</scope>
</reference>
<dbReference type="InterPro" id="IPR009061">
    <property type="entry name" value="DNA-bd_dom_put_sf"/>
</dbReference>
<evidence type="ECO:0000313" key="4">
    <source>
        <dbReference type="Proteomes" id="UP000046393"/>
    </source>
</evidence>
<dbReference type="Proteomes" id="UP000046393">
    <property type="component" value="Unplaced"/>
</dbReference>
<dbReference type="GO" id="GO:0000978">
    <property type="term" value="F:RNA polymerase II cis-regulatory region sequence-specific DNA binding"/>
    <property type="evidence" value="ECO:0007669"/>
    <property type="project" value="TreeGrafter"/>
</dbReference>
<sequence length="309" mass="33774">MAAVATVCGGSESSGSCNTSTAGSNSDSAAHDEREDVILEPLKLLKNTLPAPLQFGPMLLPSDSTSSPLKSTRLAGQLISCFVVGGECRLCLPQLLAMILPNISDTIIQKVYTELQIHTAVATLLQMESLKVSGILPPGTSSCSLIRKSDAERLVSRLLPQSSGRLKNPKLRENAISICHDDFGGCSGLLIPALITADEYCAAIECTECKLLFTGERFVSHTHQNSVKTGSNSGYQQICHWGFDTANWRYYIYLENESVDSAKDDLKQLQLFTNYKQIEAQNRLSALVSSQMQNALKRHSDTKVRIIFW</sequence>
<dbReference type="CDD" id="cd21079">
    <property type="entry name" value="DHD_Ski_Sno"/>
    <property type="match status" value="1"/>
</dbReference>
<dbReference type="GO" id="GO:0005737">
    <property type="term" value="C:cytoplasm"/>
    <property type="evidence" value="ECO:0007669"/>
    <property type="project" value="TreeGrafter"/>
</dbReference>
<dbReference type="InterPro" id="IPR010919">
    <property type="entry name" value="SAND-like_dom_sf"/>
</dbReference>
<accession>A0A0N5B0C7</accession>
<dbReference type="GO" id="GO:0046332">
    <property type="term" value="F:SMAD binding"/>
    <property type="evidence" value="ECO:0007669"/>
    <property type="project" value="InterPro"/>
</dbReference>
<evidence type="ECO:0000256" key="2">
    <source>
        <dbReference type="SAM" id="MobiDB-lite"/>
    </source>
</evidence>
<dbReference type="SMART" id="SM01046">
    <property type="entry name" value="c-SKI_SMAD_bind"/>
    <property type="match status" value="1"/>
</dbReference>
<organism evidence="4 5">
    <name type="scientific">Syphacia muris</name>
    <dbReference type="NCBI Taxonomy" id="451379"/>
    <lineage>
        <taxon>Eukaryota</taxon>
        <taxon>Metazoa</taxon>
        <taxon>Ecdysozoa</taxon>
        <taxon>Nematoda</taxon>
        <taxon>Chromadorea</taxon>
        <taxon>Rhabditida</taxon>
        <taxon>Spirurina</taxon>
        <taxon>Oxyuridomorpha</taxon>
        <taxon>Oxyuroidea</taxon>
        <taxon>Oxyuridae</taxon>
        <taxon>Syphacia</taxon>
    </lineage>
</organism>
<dbReference type="Gene3D" id="3.10.260.20">
    <property type="entry name" value="Ski"/>
    <property type="match status" value="1"/>
</dbReference>
<dbReference type="GO" id="GO:0030514">
    <property type="term" value="P:negative regulation of BMP signaling pathway"/>
    <property type="evidence" value="ECO:0007669"/>
    <property type="project" value="TreeGrafter"/>
</dbReference>
<dbReference type="Pfam" id="PF02437">
    <property type="entry name" value="Ski_Sno_DHD"/>
    <property type="match status" value="1"/>
</dbReference>
<evidence type="ECO:0000313" key="5">
    <source>
        <dbReference type="WBParaSite" id="SMUV_0001072801-mRNA-1"/>
    </source>
</evidence>